<proteinExistence type="predicted"/>
<dbReference type="EMBL" id="PVWG01000006">
    <property type="protein sequence ID" value="PSB20343.1"/>
    <property type="molecule type" value="Genomic_DNA"/>
</dbReference>
<comment type="caution">
    <text evidence="2">The sequence shown here is derived from an EMBL/GenBank/DDBJ whole genome shotgun (WGS) entry which is preliminary data.</text>
</comment>
<dbReference type="RefSeq" id="WP_073070265.1">
    <property type="nucleotide sequence ID" value="NZ_MPPI01000006.1"/>
</dbReference>
<dbReference type="PANTHER" id="PTHR37953">
    <property type="entry name" value="UPF0127 PROTEIN MJ1496"/>
    <property type="match status" value="1"/>
</dbReference>
<dbReference type="Pfam" id="PF02643">
    <property type="entry name" value="DUF192"/>
    <property type="match status" value="1"/>
</dbReference>
<dbReference type="InterPro" id="IPR038695">
    <property type="entry name" value="Saro_0823-like_sf"/>
</dbReference>
<dbReference type="Proteomes" id="UP000238634">
    <property type="component" value="Unassembled WGS sequence"/>
</dbReference>
<evidence type="ECO:0000313" key="2">
    <source>
        <dbReference type="EMBL" id="PSB20343.1"/>
    </source>
</evidence>
<dbReference type="PROSITE" id="PS51257">
    <property type="entry name" value="PROKAR_LIPOPROTEIN"/>
    <property type="match status" value="1"/>
</dbReference>
<dbReference type="InterPro" id="IPR003795">
    <property type="entry name" value="DUF192"/>
</dbReference>
<gene>
    <name evidence="2" type="ORF">C7B65_07835</name>
</gene>
<name>A0A2T1DIP4_9CYAN</name>
<accession>A0A2T1DIP4</accession>
<dbReference type="PANTHER" id="PTHR37953:SF1">
    <property type="entry name" value="UPF0127 PROTEIN MJ1496"/>
    <property type="match status" value="1"/>
</dbReference>
<evidence type="ECO:0000313" key="3">
    <source>
        <dbReference type="Proteomes" id="UP000238634"/>
    </source>
</evidence>
<dbReference type="Gene3D" id="2.60.120.1140">
    <property type="entry name" value="Protein of unknown function DUF192"/>
    <property type="match status" value="1"/>
</dbReference>
<dbReference type="OrthoDB" id="9808290at2"/>
<feature type="chain" id="PRO_5015541942" evidence="1">
    <location>
        <begin position="36"/>
        <end position="190"/>
    </location>
</feature>
<organism evidence="2 3">
    <name type="scientific">Phormidesmis priestleyi ULC007</name>
    <dbReference type="NCBI Taxonomy" id="1920490"/>
    <lineage>
        <taxon>Bacteria</taxon>
        <taxon>Bacillati</taxon>
        <taxon>Cyanobacteriota</taxon>
        <taxon>Cyanophyceae</taxon>
        <taxon>Leptolyngbyales</taxon>
        <taxon>Leptolyngbyaceae</taxon>
        <taxon>Phormidesmis</taxon>
    </lineage>
</organism>
<evidence type="ECO:0000256" key="1">
    <source>
        <dbReference type="SAM" id="SignalP"/>
    </source>
</evidence>
<keyword evidence="3" id="KW-1185">Reference proteome</keyword>
<sequence length="190" mass="20213">MSANKLAKSELGRRVKWAGLGLGLLLIGCSPAPTASVSATQAASSSPLMQANANLGQSLQITAQAPIGKKVIQLEVAKTPQEQEIGLMGRTSLADDRGMLFIFSPARPTQFWMKNTLINLDMIFLYKGVVKAIAVNVPPCTSDPCATYGSTRDAIDQVIELRGGRSTDLGLKVGDRVPVQFLKTGRSAQN</sequence>
<protein>
    <submittedName>
        <fullName evidence="2">DUF192 domain-containing protein</fullName>
    </submittedName>
</protein>
<reference evidence="2 3" key="2">
    <citation type="submission" date="2018-03" db="EMBL/GenBank/DDBJ databases">
        <title>The ancient ancestry and fast evolution of plastids.</title>
        <authorList>
            <person name="Moore K.R."/>
            <person name="Magnabosco C."/>
            <person name="Momper L."/>
            <person name="Gold D.A."/>
            <person name="Bosak T."/>
            <person name="Fournier G.P."/>
        </authorList>
    </citation>
    <scope>NUCLEOTIDE SEQUENCE [LARGE SCALE GENOMIC DNA]</scope>
    <source>
        <strain evidence="2 3">ULC007</strain>
    </source>
</reference>
<dbReference type="STRING" id="1920490.GCA_001895925_04142"/>
<dbReference type="AlphaFoldDB" id="A0A2T1DIP4"/>
<keyword evidence="1" id="KW-0732">Signal</keyword>
<feature type="signal peptide" evidence="1">
    <location>
        <begin position="1"/>
        <end position="35"/>
    </location>
</feature>
<reference evidence="2 3" key="1">
    <citation type="submission" date="2018-02" db="EMBL/GenBank/DDBJ databases">
        <authorList>
            <person name="Cohen D.B."/>
            <person name="Kent A.D."/>
        </authorList>
    </citation>
    <scope>NUCLEOTIDE SEQUENCE [LARGE SCALE GENOMIC DNA]</scope>
    <source>
        <strain evidence="2 3">ULC007</strain>
    </source>
</reference>